<protein>
    <submittedName>
        <fullName evidence="6">Integrase</fullName>
    </submittedName>
</protein>
<evidence type="ECO:0000313" key="7">
    <source>
        <dbReference type="Proteomes" id="UP000578112"/>
    </source>
</evidence>
<proteinExistence type="inferred from homology"/>
<dbReference type="GO" id="GO:0003677">
    <property type="term" value="F:DNA binding"/>
    <property type="evidence" value="ECO:0007669"/>
    <property type="project" value="UniProtKB-KW"/>
</dbReference>
<evidence type="ECO:0000256" key="1">
    <source>
        <dbReference type="ARBA" id="ARBA00008857"/>
    </source>
</evidence>
<dbReference type="PROSITE" id="PS51898">
    <property type="entry name" value="TYR_RECOMBINASE"/>
    <property type="match status" value="1"/>
</dbReference>
<dbReference type="Pfam" id="PF00589">
    <property type="entry name" value="Phage_integrase"/>
    <property type="match status" value="1"/>
</dbReference>
<comment type="similarity">
    <text evidence="1">Belongs to the 'phage' integrase family.</text>
</comment>
<dbReference type="InterPro" id="IPR013762">
    <property type="entry name" value="Integrase-like_cat_sf"/>
</dbReference>
<dbReference type="EMBL" id="JACHNH010000001">
    <property type="protein sequence ID" value="MBB4766031.1"/>
    <property type="molecule type" value="Genomic_DNA"/>
</dbReference>
<dbReference type="GO" id="GO:0015074">
    <property type="term" value="P:DNA integration"/>
    <property type="evidence" value="ECO:0007669"/>
    <property type="project" value="InterPro"/>
</dbReference>
<dbReference type="PANTHER" id="PTHR30349">
    <property type="entry name" value="PHAGE INTEGRASE-RELATED"/>
    <property type="match status" value="1"/>
</dbReference>
<dbReference type="InterPro" id="IPR050090">
    <property type="entry name" value="Tyrosine_recombinase_XerCD"/>
</dbReference>
<dbReference type="RefSeq" id="WP_184997031.1">
    <property type="nucleotide sequence ID" value="NZ_BOMK01000102.1"/>
</dbReference>
<dbReference type="CDD" id="cd00397">
    <property type="entry name" value="DNA_BRE_C"/>
    <property type="match status" value="1"/>
</dbReference>
<keyword evidence="3" id="KW-0233">DNA recombination</keyword>
<evidence type="ECO:0000256" key="4">
    <source>
        <dbReference type="SAM" id="MobiDB-lite"/>
    </source>
</evidence>
<dbReference type="SUPFAM" id="SSF56349">
    <property type="entry name" value="DNA breaking-rejoining enzymes"/>
    <property type="match status" value="1"/>
</dbReference>
<dbReference type="Gene3D" id="1.10.150.130">
    <property type="match status" value="1"/>
</dbReference>
<feature type="region of interest" description="Disordered" evidence="4">
    <location>
        <begin position="1"/>
        <end position="29"/>
    </location>
</feature>
<reference evidence="6 7" key="1">
    <citation type="submission" date="2020-08" db="EMBL/GenBank/DDBJ databases">
        <title>Sequencing the genomes of 1000 actinobacteria strains.</title>
        <authorList>
            <person name="Klenk H.-P."/>
        </authorList>
    </citation>
    <scope>NUCLEOTIDE SEQUENCE [LARGE SCALE GENOMIC DNA]</scope>
    <source>
        <strain evidence="6 7">DSM 43149</strain>
    </source>
</reference>
<evidence type="ECO:0000256" key="2">
    <source>
        <dbReference type="ARBA" id="ARBA00023125"/>
    </source>
</evidence>
<dbReference type="InterPro" id="IPR011010">
    <property type="entry name" value="DNA_brk_join_enz"/>
</dbReference>
<dbReference type="GO" id="GO:0006310">
    <property type="term" value="P:DNA recombination"/>
    <property type="evidence" value="ECO:0007669"/>
    <property type="project" value="UniProtKB-KW"/>
</dbReference>
<evidence type="ECO:0000313" key="6">
    <source>
        <dbReference type="EMBL" id="MBB4766031.1"/>
    </source>
</evidence>
<dbReference type="PANTHER" id="PTHR30349:SF64">
    <property type="entry name" value="PROPHAGE INTEGRASE INTD-RELATED"/>
    <property type="match status" value="1"/>
</dbReference>
<evidence type="ECO:0000256" key="3">
    <source>
        <dbReference type="ARBA" id="ARBA00023172"/>
    </source>
</evidence>
<dbReference type="InterPro" id="IPR010998">
    <property type="entry name" value="Integrase_recombinase_N"/>
</dbReference>
<comment type="caution">
    <text evidence="6">The sequence shown here is derived from an EMBL/GenBank/DDBJ whole genome shotgun (WGS) entry which is preliminary data.</text>
</comment>
<gene>
    <name evidence="6" type="ORF">BJ971_006587</name>
</gene>
<dbReference type="InterPro" id="IPR002104">
    <property type="entry name" value="Integrase_catalytic"/>
</dbReference>
<dbReference type="Gene3D" id="1.10.443.10">
    <property type="entry name" value="Intergrase catalytic core"/>
    <property type="match status" value="1"/>
</dbReference>
<sequence length="400" mass="44339">MSRRALGLGENGEIEASPQVRDEAGKWKRAPTPRRADRWRARCYYRGYDGVVKEVSRFASTKRAAIQAVEAALAERERGHVEMTSGMKLTAAGELWLAQIRRTDSGLSPRTILDYGRTFTRYIDVPGSSIRGLTLAQTNDPQRLRAFLQAVADKHGTGASKISRSVLSGIFGFAIDNGTLATNALRQIRAVKAQVVKTPVRERDTTRALTRDERDHVIAYADKLTLSETINPRTRRKREAVADLMAFMAGTGVRINEARAVRWDDLDLEAGTVHVRGTKTRGSDRRLNLPPWLNGRLKVRAERLGTNGLVFSSPHHLNEPERLWDQSNSAKALARIFLGSGFRWATPHTLRRTVATILDQSGVPIAKIADQLGHTDPAMTARVYLGRDLMGDKAAVAAFL</sequence>
<accession>A0A7W7I419</accession>
<feature type="domain" description="Tyr recombinase" evidence="5">
    <location>
        <begin position="204"/>
        <end position="398"/>
    </location>
</feature>
<dbReference type="AlphaFoldDB" id="A0A7W7I419"/>
<dbReference type="Proteomes" id="UP000578112">
    <property type="component" value="Unassembled WGS sequence"/>
</dbReference>
<keyword evidence="2" id="KW-0238">DNA-binding</keyword>
<organism evidence="6 7">
    <name type="scientific">Actinoplanes digitatis</name>
    <dbReference type="NCBI Taxonomy" id="1868"/>
    <lineage>
        <taxon>Bacteria</taxon>
        <taxon>Bacillati</taxon>
        <taxon>Actinomycetota</taxon>
        <taxon>Actinomycetes</taxon>
        <taxon>Micromonosporales</taxon>
        <taxon>Micromonosporaceae</taxon>
        <taxon>Actinoplanes</taxon>
    </lineage>
</organism>
<evidence type="ECO:0000259" key="5">
    <source>
        <dbReference type="PROSITE" id="PS51898"/>
    </source>
</evidence>
<keyword evidence="7" id="KW-1185">Reference proteome</keyword>
<name>A0A7W7I419_9ACTN</name>